<dbReference type="OrthoDB" id="423921at2"/>
<sequence>MTYRIRTRTKEDVDEFITWTYDGVYSFYDNNIQKEKIDGFLASADRDNFYTVIDEQGVLIGNCEFFNVGEAPEEEIIAVGVQMKPSLTGKGNGLRFIQAIIEQGRECIGFDHLELAVADFNKRAIKVYEKAGFKRKGSFKNVLRGKEYDFIIMEKDW</sequence>
<gene>
    <name evidence="2" type="ORF">D3H55_02050</name>
</gene>
<dbReference type="SUPFAM" id="SSF55729">
    <property type="entry name" value="Acyl-CoA N-acyltransferases (Nat)"/>
    <property type="match status" value="1"/>
</dbReference>
<keyword evidence="3" id="KW-1185">Reference proteome</keyword>
<dbReference type="Pfam" id="PF00583">
    <property type="entry name" value="Acetyltransf_1"/>
    <property type="match status" value="1"/>
</dbReference>
<organism evidence="2 3">
    <name type="scientific">Bacillus salacetis</name>
    <dbReference type="NCBI Taxonomy" id="2315464"/>
    <lineage>
        <taxon>Bacteria</taxon>
        <taxon>Bacillati</taxon>
        <taxon>Bacillota</taxon>
        <taxon>Bacilli</taxon>
        <taxon>Bacillales</taxon>
        <taxon>Bacillaceae</taxon>
        <taxon>Bacillus</taxon>
    </lineage>
</organism>
<feature type="domain" description="N-acetyltransferase" evidence="1">
    <location>
        <begin position="3"/>
        <end position="157"/>
    </location>
</feature>
<reference evidence="2 3" key="1">
    <citation type="submission" date="2018-09" db="EMBL/GenBank/DDBJ databases">
        <title>Bacillus saliacetes sp. nov., isolated from Thai shrimp paste (Ka-pi).</title>
        <authorList>
            <person name="Daroonpunt R."/>
            <person name="Tanasupawat S."/>
            <person name="Yiamsombut S."/>
        </authorList>
    </citation>
    <scope>NUCLEOTIDE SEQUENCE [LARGE SCALE GENOMIC DNA]</scope>
    <source>
        <strain evidence="2 3">SKP7-4</strain>
    </source>
</reference>
<evidence type="ECO:0000259" key="1">
    <source>
        <dbReference type="PROSITE" id="PS51186"/>
    </source>
</evidence>
<dbReference type="PROSITE" id="PS51186">
    <property type="entry name" value="GNAT"/>
    <property type="match status" value="1"/>
</dbReference>
<name>A0A3A1R793_9BACI</name>
<dbReference type="Gene3D" id="3.40.630.30">
    <property type="match status" value="1"/>
</dbReference>
<dbReference type="InterPro" id="IPR000182">
    <property type="entry name" value="GNAT_dom"/>
</dbReference>
<comment type="caution">
    <text evidence="2">The sequence shown here is derived from an EMBL/GenBank/DDBJ whole genome shotgun (WGS) entry which is preliminary data.</text>
</comment>
<keyword evidence="2" id="KW-0808">Transferase</keyword>
<dbReference type="InterPro" id="IPR016181">
    <property type="entry name" value="Acyl_CoA_acyltransferase"/>
</dbReference>
<dbReference type="EMBL" id="QXIR01000002">
    <property type="protein sequence ID" value="RIW38347.1"/>
    <property type="molecule type" value="Genomic_DNA"/>
</dbReference>
<dbReference type="PANTHER" id="PTHR43415">
    <property type="entry name" value="SPERMIDINE N(1)-ACETYLTRANSFERASE"/>
    <property type="match status" value="1"/>
</dbReference>
<evidence type="ECO:0000313" key="2">
    <source>
        <dbReference type="EMBL" id="RIW38347.1"/>
    </source>
</evidence>
<proteinExistence type="predicted"/>
<dbReference type="Proteomes" id="UP000265801">
    <property type="component" value="Unassembled WGS sequence"/>
</dbReference>
<accession>A0A3A1R793</accession>
<dbReference type="AlphaFoldDB" id="A0A3A1R793"/>
<evidence type="ECO:0000313" key="3">
    <source>
        <dbReference type="Proteomes" id="UP000265801"/>
    </source>
</evidence>
<dbReference type="RefSeq" id="WP_119545245.1">
    <property type="nucleotide sequence ID" value="NZ_QXIR01000002.1"/>
</dbReference>
<dbReference type="GO" id="GO:0016747">
    <property type="term" value="F:acyltransferase activity, transferring groups other than amino-acyl groups"/>
    <property type="evidence" value="ECO:0007669"/>
    <property type="project" value="InterPro"/>
</dbReference>
<dbReference type="PANTHER" id="PTHR43415:SF3">
    <property type="entry name" value="GNAT-FAMILY ACETYLTRANSFERASE"/>
    <property type="match status" value="1"/>
</dbReference>
<protein>
    <submittedName>
        <fullName evidence="2">N-acetyltransferase</fullName>
    </submittedName>
</protein>